<protein>
    <submittedName>
        <fullName evidence="1">Uncharacterized protein</fullName>
    </submittedName>
</protein>
<dbReference type="STRING" id="1732.SAMN02910417_00093"/>
<dbReference type="Pfam" id="PF20063">
    <property type="entry name" value="DUF6462"/>
    <property type="match status" value="1"/>
</dbReference>
<sequence length="72" mass="8145">MSYKRTKVESLDIKVNSGQKKYVRYKEGADLYSIGIHGFQQLAKEAGAVRKINGVCLVNVEVLNEYIETMYG</sequence>
<keyword evidence="2" id="KW-1185">Reference proteome</keyword>
<dbReference type="InterPro" id="IPR045591">
    <property type="entry name" value="DUF6462"/>
</dbReference>
<evidence type="ECO:0000313" key="2">
    <source>
        <dbReference type="Proteomes" id="UP000199228"/>
    </source>
</evidence>
<dbReference type="RefSeq" id="WP_031558054.1">
    <property type="nucleotide sequence ID" value="NZ_FMXR01000004.1"/>
</dbReference>
<gene>
    <name evidence="1" type="ORF">SAMN02910417_00093</name>
</gene>
<evidence type="ECO:0000313" key="1">
    <source>
        <dbReference type="EMBL" id="SDB01842.1"/>
    </source>
</evidence>
<dbReference type="EMBL" id="FMXR01000004">
    <property type="protein sequence ID" value="SDB01842.1"/>
    <property type="molecule type" value="Genomic_DNA"/>
</dbReference>
<reference evidence="1 2" key="1">
    <citation type="submission" date="2016-10" db="EMBL/GenBank/DDBJ databases">
        <authorList>
            <person name="de Groot N.N."/>
        </authorList>
    </citation>
    <scope>NUCLEOTIDE SEQUENCE [LARGE SCALE GENOMIC DNA]</scope>
    <source>
        <strain evidence="1 2">DSM 3217</strain>
    </source>
</reference>
<organism evidence="1 2">
    <name type="scientific">Eubacterium oxidoreducens</name>
    <dbReference type="NCBI Taxonomy" id="1732"/>
    <lineage>
        <taxon>Bacteria</taxon>
        <taxon>Bacillati</taxon>
        <taxon>Bacillota</taxon>
        <taxon>Clostridia</taxon>
        <taxon>Eubacteriales</taxon>
        <taxon>Eubacteriaceae</taxon>
        <taxon>Eubacterium</taxon>
    </lineage>
</organism>
<dbReference type="Proteomes" id="UP000199228">
    <property type="component" value="Unassembled WGS sequence"/>
</dbReference>
<proteinExistence type="predicted"/>
<accession>A0A1G6A094</accession>
<name>A0A1G6A094_EUBOX</name>
<dbReference type="AlphaFoldDB" id="A0A1G6A094"/>
<dbReference type="OrthoDB" id="1827122at2"/>